<evidence type="ECO:0000256" key="1">
    <source>
        <dbReference type="SAM" id="MobiDB-lite"/>
    </source>
</evidence>
<accession>A0A6J4HRA7</accession>
<sequence>DLDPHSPRDHVHHRLVWLLHAAEEADAARGDLLRRGQHRARRPGRGDGHEGQRRQPDRADAAVRQRCRADQPHHRPGQGPAGPRPRGV</sequence>
<keyword evidence="2" id="KW-0560">Oxidoreductase</keyword>
<dbReference type="AlphaFoldDB" id="A0A6J4HRA7"/>
<reference evidence="2" key="1">
    <citation type="submission" date="2020-02" db="EMBL/GenBank/DDBJ databases">
        <authorList>
            <person name="Meier V. D."/>
        </authorList>
    </citation>
    <scope>NUCLEOTIDE SEQUENCE</scope>
    <source>
        <strain evidence="2">AVDCRST_MAG52</strain>
    </source>
</reference>
<feature type="region of interest" description="Disordered" evidence="1">
    <location>
        <begin position="29"/>
        <end position="88"/>
    </location>
</feature>
<dbReference type="GO" id="GO:0016491">
    <property type="term" value="F:oxidoreductase activity"/>
    <property type="evidence" value="ECO:0007669"/>
    <property type="project" value="UniProtKB-KW"/>
</dbReference>
<dbReference type="EMBL" id="CADCTN010000066">
    <property type="protein sequence ID" value="CAA9229823.1"/>
    <property type="molecule type" value="Genomic_DNA"/>
</dbReference>
<evidence type="ECO:0000313" key="2">
    <source>
        <dbReference type="EMBL" id="CAA9229823.1"/>
    </source>
</evidence>
<feature type="compositionally biased region" description="Basic and acidic residues" evidence="1">
    <location>
        <begin position="44"/>
        <end position="73"/>
    </location>
</feature>
<protein>
    <submittedName>
        <fullName evidence="2">Mycoredoxin</fullName>
        <ecNumber evidence="2">1.20.4.3</ecNumber>
    </submittedName>
</protein>
<gene>
    <name evidence="2" type="ORF">AVDCRST_MAG52-955</name>
</gene>
<feature type="non-terminal residue" evidence="2">
    <location>
        <position position="88"/>
    </location>
</feature>
<feature type="non-terminal residue" evidence="2">
    <location>
        <position position="1"/>
    </location>
</feature>
<organism evidence="2">
    <name type="scientific">uncultured Blastococcus sp</name>
    <dbReference type="NCBI Taxonomy" id="217144"/>
    <lineage>
        <taxon>Bacteria</taxon>
        <taxon>Bacillati</taxon>
        <taxon>Actinomycetota</taxon>
        <taxon>Actinomycetes</taxon>
        <taxon>Geodermatophilales</taxon>
        <taxon>Geodermatophilaceae</taxon>
        <taxon>Blastococcus</taxon>
        <taxon>environmental samples</taxon>
    </lineage>
</organism>
<dbReference type="EC" id="1.20.4.3" evidence="2"/>
<name>A0A6J4HRA7_9ACTN</name>
<proteinExistence type="predicted"/>